<dbReference type="PANTHER" id="PTHR10730">
    <property type="entry name" value="PROCOLLAGEN-LYSINE,2-OXOGLUTARATE 5-DIOXYGENASE/GLYCOSYLTRANSFERASE 25 FAMILY MEMBER"/>
    <property type="match status" value="1"/>
</dbReference>
<sequence>MAKMSCSRIYSQLFCCILVGSLTTISLVLAANPPPAHESEIEIKKPTVFIPILARNKAHTLPHFFGYLERLNYPKDRITLWIRADHSVDNTIPMLREWIQRVAHYYHTVDYAFEERPQVYALEKGPHDWPSARFNHLIDLRDQALQEARNVWADYFYTMDVDNFVWEQNILDVLMSEKKTIIAPMLQSTTYYSNFWGGVTSKGFYKRTKEYVKIVKRNVTGVFKVPMVHSTYLINLNHEATDKLTYKPLKDYAQDLDDMLTFAHSAKKAGISFYITNKDHYGAMLYPPESHHPLKEEVEQMLHTKLETMLDDHVPMSTSPFITLPEEKPANKMGFDEIYLVNLERRPLRRLRMQAALKLLRIDFKLIKAVDGKLLSPDILREMGIDMLPGYADPYWGRVLTKGEIGCFLSHYNIWKEVVERNLSRILIFEDDIRFGARFKPRMASVMAEVAARKLEWDLIYVGRKILHMKGEKFLSDSTQIVTPSYSYWTLSYMLTLEGAKKLLAQEPLGKMVPVDEYLPIMFDKHPEDEWLAQFRPRNMRAFSVDPLMVSPTHYTGEKKYFSDTETSSIWEELEKARNGKPGVAQTNETSTDGGNAPNEQVPPSEGVKHSESRKDTPNEFNQITPKSAQGGMDGAGQTHSGREEL</sequence>
<evidence type="ECO:0000256" key="3">
    <source>
        <dbReference type="ARBA" id="ARBA00022679"/>
    </source>
</evidence>
<dbReference type="Pfam" id="PF13704">
    <property type="entry name" value="Glyco_tranf_2_4"/>
    <property type="match status" value="1"/>
</dbReference>
<evidence type="ECO:0000313" key="8">
    <source>
        <dbReference type="Proteomes" id="UP000007110"/>
    </source>
</evidence>
<evidence type="ECO:0000256" key="2">
    <source>
        <dbReference type="ARBA" id="ARBA00022676"/>
    </source>
</evidence>
<dbReference type="InterPro" id="IPR002654">
    <property type="entry name" value="Glyco_trans_25"/>
</dbReference>
<proteinExistence type="inferred from homology"/>
<evidence type="ECO:0000256" key="5">
    <source>
        <dbReference type="SAM" id="SignalP"/>
    </source>
</evidence>
<protein>
    <recommendedName>
        <fullName evidence="6">Glycosyl transferase family 25 domain-containing protein</fullName>
    </recommendedName>
</protein>
<dbReference type="OMA" id="QRVYHYV"/>
<dbReference type="EnsemblMetazoa" id="XM_030997411">
    <property type="protein sequence ID" value="XP_030853271"/>
    <property type="gene ID" value="LOC577713"/>
</dbReference>
<dbReference type="CDD" id="cd06532">
    <property type="entry name" value="Glyco_transf_25"/>
    <property type="match status" value="1"/>
</dbReference>
<keyword evidence="5" id="KW-0732">Signal</keyword>
<name>A0A7M7PNE3_STRPU</name>
<dbReference type="RefSeq" id="XP_030853271.1">
    <property type="nucleotide sequence ID" value="XM_030997411.1"/>
</dbReference>
<dbReference type="InterPro" id="IPR050757">
    <property type="entry name" value="Collagen_mod_GT25"/>
</dbReference>
<keyword evidence="8" id="KW-1185">Reference proteome</keyword>
<reference evidence="7" key="2">
    <citation type="submission" date="2021-01" db="UniProtKB">
        <authorList>
            <consortium name="EnsemblMetazoa"/>
        </authorList>
    </citation>
    <scope>IDENTIFICATION</scope>
</reference>
<keyword evidence="2" id="KW-0328">Glycosyltransferase</keyword>
<dbReference type="InParanoid" id="A0A7M7PNE3"/>
<accession>A0A7M7PNE3</accession>
<dbReference type="KEGG" id="spu:577713"/>
<dbReference type="GO" id="GO:0050211">
    <property type="term" value="F:procollagen galactosyltransferase activity"/>
    <property type="evidence" value="ECO:0000318"/>
    <property type="project" value="GO_Central"/>
</dbReference>
<dbReference type="GeneID" id="577713"/>
<dbReference type="PANTHER" id="PTHR10730:SF53">
    <property type="entry name" value="GLYCOSYLTRANSFERASE 25 FAMILY MEMBER"/>
    <property type="match status" value="1"/>
</dbReference>
<evidence type="ECO:0000259" key="6">
    <source>
        <dbReference type="Pfam" id="PF01755"/>
    </source>
</evidence>
<feature type="compositionally biased region" description="Polar residues" evidence="4">
    <location>
        <begin position="619"/>
        <end position="628"/>
    </location>
</feature>
<feature type="compositionally biased region" description="Basic and acidic residues" evidence="4">
    <location>
        <begin position="607"/>
        <end position="618"/>
    </location>
</feature>
<dbReference type="Proteomes" id="UP000007110">
    <property type="component" value="Unassembled WGS sequence"/>
</dbReference>
<evidence type="ECO:0000256" key="4">
    <source>
        <dbReference type="SAM" id="MobiDB-lite"/>
    </source>
</evidence>
<dbReference type="Pfam" id="PF01755">
    <property type="entry name" value="Glyco_transf_25"/>
    <property type="match status" value="1"/>
</dbReference>
<reference evidence="8" key="1">
    <citation type="submission" date="2015-02" db="EMBL/GenBank/DDBJ databases">
        <title>Genome sequencing for Strongylocentrotus purpuratus.</title>
        <authorList>
            <person name="Murali S."/>
            <person name="Liu Y."/>
            <person name="Vee V."/>
            <person name="English A."/>
            <person name="Wang M."/>
            <person name="Skinner E."/>
            <person name="Han Y."/>
            <person name="Muzny D.M."/>
            <person name="Worley K.C."/>
            <person name="Gibbs R.A."/>
        </authorList>
    </citation>
    <scope>NUCLEOTIDE SEQUENCE</scope>
</reference>
<evidence type="ECO:0000256" key="1">
    <source>
        <dbReference type="ARBA" id="ARBA00006721"/>
    </source>
</evidence>
<keyword evidence="3" id="KW-0808">Transferase</keyword>
<dbReference type="AlphaFoldDB" id="A0A7M7PNE3"/>
<evidence type="ECO:0000313" key="7">
    <source>
        <dbReference type="EnsemblMetazoa" id="XP_030853271"/>
    </source>
</evidence>
<feature type="chain" id="PRO_5029467175" description="Glycosyl transferase family 25 domain-containing protein" evidence="5">
    <location>
        <begin position="31"/>
        <end position="646"/>
    </location>
</feature>
<dbReference type="Gene3D" id="3.90.550.10">
    <property type="entry name" value="Spore Coat Polysaccharide Biosynthesis Protein SpsA, Chain A"/>
    <property type="match status" value="1"/>
</dbReference>
<comment type="similarity">
    <text evidence="1">Belongs to the glycosyltransferase 25 family.</text>
</comment>
<dbReference type="InterPro" id="IPR029044">
    <property type="entry name" value="Nucleotide-diphossugar_trans"/>
</dbReference>
<feature type="domain" description="Glycosyl transferase family 25" evidence="6">
    <location>
        <begin position="336"/>
        <end position="517"/>
    </location>
</feature>
<organism evidence="7 8">
    <name type="scientific">Strongylocentrotus purpuratus</name>
    <name type="common">Purple sea urchin</name>
    <dbReference type="NCBI Taxonomy" id="7668"/>
    <lineage>
        <taxon>Eukaryota</taxon>
        <taxon>Metazoa</taxon>
        <taxon>Echinodermata</taxon>
        <taxon>Eleutherozoa</taxon>
        <taxon>Echinozoa</taxon>
        <taxon>Echinoidea</taxon>
        <taxon>Euechinoidea</taxon>
        <taxon>Echinacea</taxon>
        <taxon>Camarodonta</taxon>
        <taxon>Echinidea</taxon>
        <taxon>Strongylocentrotidae</taxon>
        <taxon>Strongylocentrotus</taxon>
    </lineage>
</organism>
<dbReference type="SUPFAM" id="SSF53448">
    <property type="entry name" value="Nucleotide-diphospho-sugar transferases"/>
    <property type="match status" value="1"/>
</dbReference>
<dbReference type="OrthoDB" id="47375at2759"/>
<feature type="compositionally biased region" description="Polar residues" evidence="4">
    <location>
        <begin position="585"/>
        <end position="594"/>
    </location>
</feature>
<dbReference type="FunCoup" id="A0A7M7PNE3">
    <property type="interactions" value="802"/>
</dbReference>
<feature type="region of interest" description="Disordered" evidence="4">
    <location>
        <begin position="577"/>
        <end position="646"/>
    </location>
</feature>
<feature type="signal peptide" evidence="5">
    <location>
        <begin position="1"/>
        <end position="30"/>
    </location>
</feature>